<dbReference type="Gene3D" id="1.20.1260.10">
    <property type="match status" value="1"/>
</dbReference>
<evidence type="ECO:0000259" key="2">
    <source>
        <dbReference type="Pfam" id="PF03713"/>
    </source>
</evidence>
<dbReference type="PANTHER" id="PTHR36933:SF1">
    <property type="entry name" value="SLL0788 PROTEIN"/>
    <property type="match status" value="1"/>
</dbReference>
<sequence length="199" mass="21442">MLLAVVALLGGLLVGATGPGAASPDAESVDVGFAQDMSVHHRQAVEMASWERDRTADPALRQLAFDIETTQNQQVGRMQGWLGLWDQPAVGTGGHMAWMDDAAHDGHGAGMSVATMPGMASSADLRRMRQTPEPALDVVFLQLMLRHHEGGVSMLEYGRDHAETVEVRNLATQILSAQTSEAELMKQQLARRGARPLPL</sequence>
<accession>A0A4V2FRC3</accession>
<evidence type="ECO:0000313" key="3">
    <source>
        <dbReference type="EMBL" id="RZT88080.1"/>
    </source>
</evidence>
<feature type="signal peptide" evidence="1">
    <location>
        <begin position="1"/>
        <end position="21"/>
    </location>
</feature>
<evidence type="ECO:0000313" key="4">
    <source>
        <dbReference type="Proteomes" id="UP000291591"/>
    </source>
</evidence>
<comment type="caution">
    <text evidence="3">The sequence shown here is derived from an EMBL/GenBank/DDBJ whole genome shotgun (WGS) entry which is preliminary data.</text>
</comment>
<proteinExistence type="predicted"/>
<dbReference type="EMBL" id="SHKL01000001">
    <property type="protein sequence ID" value="RZT88080.1"/>
    <property type="molecule type" value="Genomic_DNA"/>
</dbReference>
<keyword evidence="1" id="KW-0732">Signal</keyword>
<feature type="chain" id="PRO_5020573204" evidence="1">
    <location>
        <begin position="22"/>
        <end position="199"/>
    </location>
</feature>
<name>A0A4V2FRC3_PSEST</name>
<reference evidence="3 4" key="1">
    <citation type="submission" date="2019-02" db="EMBL/GenBank/DDBJ databases">
        <title>Sequencing the genomes of 1000 actinobacteria strains.</title>
        <authorList>
            <person name="Klenk H.-P."/>
        </authorList>
    </citation>
    <scope>NUCLEOTIDE SEQUENCE [LARGE SCALE GENOMIC DNA]</scope>
    <source>
        <strain evidence="3 4">DSM 45779</strain>
    </source>
</reference>
<keyword evidence="4" id="KW-1185">Reference proteome</keyword>
<dbReference type="InterPro" id="IPR012347">
    <property type="entry name" value="Ferritin-like"/>
</dbReference>
<dbReference type="InterPro" id="IPR005183">
    <property type="entry name" value="DUF305_CopM-like"/>
</dbReference>
<gene>
    <name evidence="3" type="ORF">EV383_5014</name>
</gene>
<feature type="domain" description="DUF305" evidence="2">
    <location>
        <begin position="30"/>
        <end position="188"/>
    </location>
</feature>
<protein>
    <submittedName>
        <fullName evidence="3">Uncharacterized protein (DUF305 family)</fullName>
    </submittedName>
</protein>
<dbReference type="Proteomes" id="UP000291591">
    <property type="component" value="Unassembled WGS sequence"/>
</dbReference>
<organism evidence="3 4">
    <name type="scientific">Pseudonocardia sediminis</name>
    <dbReference type="NCBI Taxonomy" id="1397368"/>
    <lineage>
        <taxon>Bacteria</taxon>
        <taxon>Bacillati</taxon>
        <taxon>Actinomycetota</taxon>
        <taxon>Actinomycetes</taxon>
        <taxon>Pseudonocardiales</taxon>
        <taxon>Pseudonocardiaceae</taxon>
        <taxon>Pseudonocardia</taxon>
    </lineage>
</organism>
<dbReference type="PANTHER" id="PTHR36933">
    <property type="entry name" value="SLL0788 PROTEIN"/>
    <property type="match status" value="1"/>
</dbReference>
<dbReference type="Pfam" id="PF03713">
    <property type="entry name" value="DUF305"/>
    <property type="match status" value="1"/>
</dbReference>
<dbReference type="AlphaFoldDB" id="A0A4V2FRC3"/>
<evidence type="ECO:0000256" key="1">
    <source>
        <dbReference type="SAM" id="SignalP"/>
    </source>
</evidence>